<name>A0AAU8B8I6_9CAUD</name>
<proteinExistence type="predicted"/>
<evidence type="ECO:0000313" key="1">
    <source>
        <dbReference type="EMBL" id="XCD07577.1"/>
    </source>
</evidence>
<accession>A0AAU8B8I6</accession>
<organism evidence="1">
    <name type="scientific">Dulem virus 33</name>
    <dbReference type="NCBI Taxonomy" id="3145751"/>
    <lineage>
        <taxon>Viruses</taxon>
        <taxon>Duplodnaviria</taxon>
        <taxon>Heunggongvirae</taxon>
        <taxon>Uroviricota</taxon>
        <taxon>Caudoviricetes</taxon>
    </lineage>
</organism>
<sequence length="49" mass="5405">MWAIDRLIAAGIDPDSAVDAAVWYIQQGSDDALERYVLEVEARVCAIQP</sequence>
<protein>
    <submittedName>
        <fullName evidence="1">Uncharacterized protein</fullName>
    </submittedName>
</protein>
<reference evidence="1" key="1">
    <citation type="submission" date="2024-03" db="EMBL/GenBank/DDBJ databases">
        <title>Diverse circular DNA viruses in blood, oral, and fecal samples of captive lemurs.</title>
        <authorList>
            <person name="Paietta E.N."/>
            <person name="Kraberger S."/>
            <person name="Lund M.C."/>
            <person name="Custer J.M."/>
            <person name="Vargas K.M."/>
            <person name="Ehmke E.E."/>
            <person name="Yoder A.D."/>
            <person name="Varsani A."/>
        </authorList>
    </citation>
    <scope>NUCLEOTIDE SEQUENCE</scope>
    <source>
        <strain evidence="1">Duke_28FS_2</strain>
    </source>
</reference>
<dbReference type="EMBL" id="PP511792">
    <property type="protein sequence ID" value="XCD07577.1"/>
    <property type="molecule type" value="Genomic_DNA"/>
</dbReference>